<dbReference type="SUPFAM" id="SSF52540">
    <property type="entry name" value="P-loop containing nucleoside triphosphate hydrolases"/>
    <property type="match status" value="1"/>
</dbReference>
<keyword evidence="11" id="KW-0131">Cell cycle</keyword>
<dbReference type="InterPro" id="IPR003395">
    <property type="entry name" value="RecF/RecN/SMC_N"/>
</dbReference>
<evidence type="ECO:0000313" key="15">
    <source>
        <dbReference type="EMBL" id="KAB1211602.1"/>
    </source>
</evidence>
<sequence length="1332" mass="151779">MEAGDELTAGGSYSAERRSRTPRLFIKEMVMKNFKSYAGEQRVGPFHKSFSAVVGPNGSGKSNVIDAMLFVFGKRAKQMRLNKVSELIHNSTNHQNLESAGVSVHFQEIIDLDDGSYEAVPGSDFMISRVAFRDNSSKYYINDRPSNFTEVTKKLKGKGVDLDNNRFLILQGEVEQISLMKPKAQGPHDEGFLEYLEDIIGTNKYVEKIDESYKQLESLDESRSGVVQMVKLAEKERNGLEDVKNEAEVYMLKELSLLKWQEKATKLAHEDTDRKMVELQSNVSSLEENLKTEREKIQESNKTLKELETVHTKYMKRQEELDTELRSCKEEFKEFERQDVKYREDLKHKKQKIKKLEDKLEKDSSKIIDLEKECEESTNLIPKLEENIPKLQKLLMDEEKVLEEIKEKSKGGFLVSIMANKFIYIHLNLEVRKANLHDSPIETEIYRAELAKVRAELQPWEGQLIKRKGKLEVACTESKLLSEKHEAGRAAFEDARKQKDTILEKIRTKTASVTNFRADIEKKKLEASKARRVEQESIKEQDALIPIEQAARQKVAELKSTLDAEKSQGSVLKAILQAKESNRIEGIYGRMGDLGAIDAKYDVAISTACPGLDYIVVETTSAAQACVELLRRDNLGVATFMILEKQVSLLPKLKENVSTPEGVQRLFDLIKVQDERMKLAFFAALGNTVVAKDLDQATRIAYNGNKEFRRVVTLDGALFEKSGTMSGGGNKPRGGKMGTSIRAASVSGEAVTNAEEELQTMVEKLNSIRQRIAEVVRCYQASEKEISFLEMELAKSQKEIDSLNSEHSYLEKQLDSLEVASQPGKDELDRLEDLKKIISEEETEIDKLIEGSKELKEKALELQNNIENAGGDRLKAQSLKVNHIQSDIDKSSTDINRHRVQIETGQKLMKKLTKGIEEAKKEKERLVEEKEKLRSTFKEIEQKAFIVQENYKKTQQLIDQHKDVLDKAKSDYDQVKKTVDELRASEIDDVSMMAQVDADFKLQDMKKAYKELEWKGKGYRKRLDDLQTALIKHMEQIGVSLGFEAWLTLETGCRIQKDFVDPEKLQATATDRTLNESCDLKGALEMVALLETQLKEMNPNLDSISEYRRKVLSYNERVEELNKVTQQRDTVKKQYDEWRKKRHAYSSLLWFLIRVVYNPTVLPILLSGNQYPYRLDEFMAGFNAISLKLKEMYQMITLGGDAELELVDSLDPFSEGVVFSVRPPKKSWKNIANLSGGEKTLSSLALVFALHHYKPTPLYVMDEIDAALDFKNVSIVGHYVKDRTKDAQFIIISLRNNMFELADRLVGIYKTDNCTKSITINPGSFAVCEKAA</sequence>
<evidence type="ECO:0000256" key="9">
    <source>
        <dbReference type="ARBA" id="ARBA00023242"/>
    </source>
</evidence>
<dbReference type="GO" id="GO:0005524">
    <property type="term" value="F:ATP binding"/>
    <property type="evidence" value="ECO:0007669"/>
    <property type="project" value="UniProtKB-KW"/>
</dbReference>
<proteinExistence type="inferred from homology"/>
<dbReference type="GO" id="GO:0000796">
    <property type="term" value="C:condensin complex"/>
    <property type="evidence" value="ECO:0007669"/>
    <property type="project" value="TreeGrafter"/>
</dbReference>
<evidence type="ECO:0000256" key="5">
    <source>
        <dbReference type="ARBA" id="ARBA00022776"/>
    </source>
</evidence>
<organism evidence="15 16">
    <name type="scientific">Morella rubra</name>
    <name type="common">Chinese bayberry</name>
    <dbReference type="NCBI Taxonomy" id="262757"/>
    <lineage>
        <taxon>Eukaryota</taxon>
        <taxon>Viridiplantae</taxon>
        <taxon>Streptophyta</taxon>
        <taxon>Embryophyta</taxon>
        <taxon>Tracheophyta</taxon>
        <taxon>Spermatophyta</taxon>
        <taxon>Magnoliopsida</taxon>
        <taxon>eudicotyledons</taxon>
        <taxon>Gunneridae</taxon>
        <taxon>Pentapetalae</taxon>
        <taxon>rosids</taxon>
        <taxon>fabids</taxon>
        <taxon>Fagales</taxon>
        <taxon>Myricaceae</taxon>
        <taxon>Morella</taxon>
    </lineage>
</organism>
<dbReference type="SUPFAM" id="SSF75553">
    <property type="entry name" value="Smc hinge domain"/>
    <property type="match status" value="1"/>
</dbReference>
<evidence type="ECO:0000256" key="4">
    <source>
        <dbReference type="ARBA" id="ARBA00022741"/>
    </source>
</evidence>
<evidence type="ECO:0000256" key="3">
    <source>
        <dbReference type="ARBA" id="ARBA00022618"/>
    </source>
</evidence>
<evidence type="ECO:0000256" key="6">
    <source>
        <dbReference type="ARBA" id="ARBA00022840"/>
    </source>
</evidence>
<dbReference type="SMART" id="SM00968">
    <property type="entry name" value="SMC_hinge"/>
    <property type="match status" value="1"/>
</dbReference>
<feature type="coiled-coil region" evidence="13">
    <location>
        <begin position="902"/>
        <end position="985"/>
    </location>
</feature>
<comment type="caution">
    <text evidence="15">The sequence shown here is derived from an EMBL/GenBank/DDBJ whole genome shotgun (WGS) entry which is preliminary data.</text>
</comment>
<dbReference type="InterPro" id="IPR036277">
    <property type="entry name" value="SMC_hinge_sf"/>
</dbReference>
<evidence type="ECO:0000256" key="12">
    <source>
        <dbReference type="PIRNR" id="PIRNR005719"/>
    </source>
</evidence>
<feature type="coiled-coil region" evidence="13">
    <location>
        <begin position="269"/>
        <end position="408"/>
    </location>
</feature>
<keyword evidence="8" id="KW-0226">DNA condensation</keyword>
<dbReference type="Gene3D" id="1.20.1060.20">
    <property type="match status" value="1"/>
</dbReference>
<feature type="domain" description="SMC hinge" evidence="14">
    <location>
        <begin position="585"/>
        <end position="701"/>
    </location>
</feature>
<reference evidence="15 16" key="1">
    <citation type="journal article" date="2019" name="Plant Biotechnol. J.">
        <title>The red bayberry genome and genetic basis of sex determination.</title>
        <authorList>
            <person name="Jia H.M."/>
            <person name="Jia H.J."/>
            <person name="Cai Q.L."/>
            <person name="Wang Y."/>
            <person name="Zhao H.B."/>
            <person name="Yang W.F."/>
            <person name="Wang G.Y."/>
            <person name="Li Y.H."/>
            <person name="Zhan D.L."/>
            <person name="Shen Y.T."/>
            <person name="Niu Q.F."/>
            <person name="Chang L."/>
            <person name="Qiu J."/>
            <person name="Zhao L."/>
            <person name="Xie H.B."/>
            <person name="Fu W.Y."/>
            <person name="Jin J."/>
            <person name="Li X.W."/>
            <person name="Jiao Y."/>
            <person name="Zhou C.C."/>
            <person name="Tu T."/>
            <person name="Chai C.Y."/>
            <person name="Gao J.L."/>
            <person name="Fan L.J."/>
            <person name="van de Weg E."/>
            <person name="Wang J.Y."/>
            <person name="Gao Z.S."/>
        </authorList>
    </citation>
    <scope>NUCLEOTIDE SEQUENCE [LARGE SCALE GENOMIC DNA]</scope>
    <source>
        <tissue evidence="15">Leaves</tissue>
    </source>
</reference>
<dbReference type="InterPro" id="IPR010935">
    <property type="entry name" value="SMC_hinge"/>
</dbReference>
<dbReference type="Proteomes" id="UP000516437">
    <property type="component" value="Chromosome 6"/>
</dbReference>
<dbReference type="FunFam" id="3.40.50.300:FF:000481">
    <property type="entry name" value="Structural maintenance of chromosomes 4"/>
    <property type="match status" value="1"/>
</dbReference>
<dbReference type="InterPro" id="IPR027417">
    <property type="entry name" value="P-loop_NTPase"/>
</dbReference>
<dbReference type="Gene3D" id="3.30.70.1620">
    <property type="match status" value="1"/>
</dbReference>
<dbReference type="Pfam" id="PF06470">
    <property type="entry name" value="SMC_hinge"/>
    <property type="match status" value="1"/>
</dbReference>
<keyword evidence="16" id="KW-1185">Reference proteome</keyword>
<dbReference type="GO" id="GO:0007076">
    <property type="term" value="P:mitotic chromosome condensation"/>
    <property type="evidence" value="ECO:0007669"/>
    <property type="project" value="TreeGrafter"/>
</dbReference>
<dbReference type="Gene3D" id="3.40.50.300">
    <property type="entry name" value="P-loop containing nucleotide triphosphate hydrolases"/>
    <property type="match status" value="2"/>
</dbReference>
<evidence type="ECO:0000256" key="7">
    <source>
        <dbReference type="ARBA" id="ARBA00023054"/>
    </source>
</evidence>
<evidence type="ECO:0000259" key="14">
    <source>
        <dbReference type="SMART" id="SM00968"/>
    </source>
</evidence>
<feature type="coiled-coil region" evidence="13">
    <location>
        <begin position="1104"/>
        <end position="1141"/>
    </location>
</feature>
<dbReference type="GO" id="GO:0051321">
    <property type="term" value="P:meiotic cell cycle"/>
    <property type="evidence" value="ECO:0007669"/>
    <property type="project" value="UniProtKB-KW"/>
</dbReference>
<dbReference type="FunFam" id="3.40.50.300:FF:000585">
    <property type="entry name" value="Structural maintenance of chromosomes 4"/>
    <property type="match status" value="1"/>
</dbReference>
<dbReference type="InterPro" id="IPR024704">
    <property type="entry name" value="SMC"/>
</dbReference>
<evidence type="ECO:0000313" key="16">
    <source>
        <dbReference type="Proteomes" id="UP000516437"/>
    </source>
</evidence>
<evidence type="ECO:0000256" key="8">
    <source>
        <dbReference type="ARBA" id="ARBA00023067"/>
    </source>
</evidence>
<evidence type="ECO:0000256" key="10">
    <source>
        <dbReference type="ARBA" id="ARBA00023254"/>
    </source>
</evidence>
<dbReference type="GO" id="GO:0016887">
    <property type="term" value="F:ATP hydrolysis activity"/>
    <property type="evidence" value="ECO:0007669"/>
    <property type="project" value="InterPro"/>
</dbReference>
<dbReference type="EMBL" id="RXIC02000024">
    <property type="protein sequence ID" value="KAB1211602.1"/>
    <property type="molecule type" value="Genomic_DNA"/>
</dbReference>
<name>A0A6A1VFE9_9ROSI</name>
<dbReference type="Pfam" id="PF02463">
    <property type="entry name" value="SMC_N"/>
    <property type="match status" value="1"/>
</dbReference>
<dbReference type="OrthoDB" id="5575062at2759"/>
<accession>A0A6A1VFE9</accession>
<evidence type="ECO:0000256" key="13">
    <source>
        <dbReference type="SAM" id="Coils"/>
    </source>
</evidence>
<evidence type="ECO:0000256" key="2">
    <source>
        <dbReference type="ARBA" id="ARBA00006005"/>
    </source>
</evidence>
<gene>
    <name evidence="15" type="ORF">CJ030_MR6G013932</name>
</gene>
<dbReference type="PANTHER" id="PTHR18937">
    <property type="entry name" value="STRUCTURAL MAINTENANCE OF CHROMOSOMES SMC FAMILY MEMBER"/>
    <property type="match status" value="1"/>
</dbReference>
<evidence type="ECO:0000256" key="11">
    <source>
        <dbReference type="ARBA" id="ARBA00023306"/>
    </source>
</evidence>
<comment type="similarity">
    <text evidence="2">Belongs to the SMC family. SMC4 subfamily.</text>
</comment>
<keyword evidence="10" id="KW-0469">Meiosis</keyword>
<dbReference type="PIRSF" id="PIRSF005719">
    <property type="entry name" value="SMC"/>
    <property type="match status" value="1"/>
</dbReference>
<dbReference type="PANTHER" id="PTHR18937:SF172">
    <property type="entry name" value="STRUCTURAL MAINTENANCE OF CHROMOSOMES PROTEIN"/>
    <property type="match status" value="1"/>
</dbReference>
<keyword evidence="5" id="KW-0498">Mitosis</keyword>
<feature type="coiled-coil region" evidence="13">
    <location>
        <begin position="751"/>
        <end position="872"/>
    </location>
</feature>
<keyword evidence="7 13" id="KW-0175">Coiled coil</keyword>
<dbReference type="FunFam" id="1.20.1060.20:FF:000003">
    <property type="entry name" value="Structural maintenance of chromosomes 4"/>
    <property type="match status" value="1"/>
</dbReference>
<keyword evidence="9 12" id="KW-0539">Nucleus</keyword>
<keyword evidence="4" id="KW-0547">Nucleotide-binding</keyword>
<comment type="subcellular location">
    <subcellularLocation>
        <location evidence="1 12">Nucleus</location>
    </subcellularLocation>
</comment>
<keyword evidence="3" id="KW-0132">Cell division</keyword>
<dbReference type="GO" id="GO:0051301">
    <property type="term" value="P:cell division"/>
    <property type="evidence" value="ECO:0007669"/>
    <property type="project" value="UniProtKB-KW"/>
</dbReference>
<protein>
    <recommendedName>
        <fullName evidence="12">Structural maintenance of chromosomes protein</fullName>
    </recommendedName>
</protein>
<evidence type="ECO:0000256" key="1">
    <source>
        <dbReference type="ARBA" id="ARBA00004123"/>
    </source>
</evidence>
<dbReference type="GO" id="GO:0005634">
    <property type="term" value="C:nucleus"/>
    <property type="evidence" value="ECO:0007669"/>
    <property type="project" value="UniProtKB-SubCell"/>
</dbReference>
<keyword evidence="6" id="KW-0067">ATP-binding</keyword>